<feature type="compositionally biased region" description="Basic and acidic residues" evidence="7">
    <location>
        <begin position="414"/>
        <end position="425"/>
    </location>
</feature>
<feature type="compositionally biased region" description="Basic and acidic residues" evidence="7">
    <location>
        <begin position="20"/>
        <end position="46"/>
    </location>
</feature>
<sequence>MTNDRSKDTNRPQDTSRPQDTNREDKPQKSAHRRDAAPQDADRAGTERIAKRLARAGVASRRDAEAIIEAGRVSVNGKVLTTPAFNVGDSDRILLDGEPLPAVERTRLFLFHKPGGVVTTNRDPEGRKTIFDTLPEGLPRLITVGRLDINTEGLLVLTNDGGLARALELPETGWLRRYRVRVHGKVDATALEGLKDGIAVDGVFYGAIEASLDREQGSNAWLTLGLREGKNREVKNVLGALGLEVTRLIRISYGPFQLGALAEGEVQEVKGRTLREQLGERLVEKAGANFEAPITTPFSNKPVRAGYKQREAEAEEKQAGRERDGGKIFIKNRKRDREDKREAARDRLQTRPARREEERGPRQNRGSHVWMAPGARPLSKKKQAEAEAAGDQPMKRGPKPGGAERGGKPYGQGRPERDERSGGGD</sequence>
<organism evidence="9 10">
    <name type="scientific">Nitratireductor aquimarinus</name>
    <dbReference type="NCBI Taxonomy" id="889300"/>
    <lineage>
        <taxon>Bacteria</taxon>
        <taxon>Pseudomonadati</taxon>
        <taxon>Pseudomonadota</taxon>
        <taxon>Alphaproteobacteria</taxon>
        <taxon>Hyphomicrobiales</taxon>
        <taxon>Phyllobacteriaceae</taxon>
        <taxon>Nitratireductor</taxon>
    </lineage>
</organism>
<dbReference type="Gene3D" id="3.10.290.10">
    <property type="entry name" value="RNA-binding S4 domain"/>
    <property type="match status" value="1"/>
</dbReference>
<dbReference type="EMBL" id="JAWLIP010000008">
    <property type="protein sequence ID" value="MDV6227891.1"/>
    <property type="molecule type" value="Genomic_DNA"/>
</dbReference>
<keyword evidence="3 5" id="KW-0694">RNA-binding</keyword>
<dbReference type="PROSITE" id="PS01149">
    <property type="entry name" value="PSI_RSU"/>
    <property type="match status" value="1"/>
</dbReference>
<evidence type="ECO:0000256" key="2">
    <source>
        <dbReference type="ARBA" id="ARBA00008348"/>
    </source>
</evidence>
<gene>
    <name evidence="9" type="ORF">R2G56_16465</name>
</gene>
<feature type="compositionally biased region" description="Gly residues" evidence="7">
    <location>
        <begin position="399"/>
        <end position="410"/>
    </location>
</feature>
<dbReference type="Pfam" id="PF01479">
    <property type="entry name" value="S4"/>
    <property type="match status" value="1"/>
</dbReference>
<dbReference type="Proteomes" id="UP001185659">
    <property type="component" value="Unassembled WGS sequence"/>
</dbReference>
<dbReference type="Pfam" id="PF00849">
    <property type="entry name" value="PseudoU_synth_2"/>
    <property type="match status" value="1"/>
</dbReference>
<dbReference type="Gene3D" id="3.30.70.580">
    <property type="entry name" value="Pseudouridine synthase I, catalytic domain, N-terminal subdomain"/>
    <property type="match status" value="1"/>
</dbReference>
<comment type="catalytic activity">
    <reaction evidence="1">
        <text>a uridine in RNA = a pseudouridine in RNA</text>
        <dbReference type="Rhea" id="RHEA:48348"/>
        <dbReference type="Rhea" id="RHEA-COMP:12068"/>
        <dbReference type="Rhea" id="RHEA-COMP:12069"/>
        <dbReference type="ChEBI" id="CHEBI:65314"/>
        <dbReference type="ChEBI" id="CHEBI:65315"/>
    </reaction>
</comment>
<dbReference type="InterPro" id="IPR002942">
    <property type="entry name" value="S4_RNA-bd"/>
</dbReference>
<feature type="compositionally biased region" description="Basic and acidic residues" evidence="7">
    <location>
        <begin position="308"/>
        <end position="326"/>
    </location>
</feature>
<name>A0ABU4ANR6_9HYPH</name>
<proteinExistence type="inferred from homology"/>
<evidence type="ECO:0000313" key="9">
    <source>
        <dbReference type="EMBL" id="MDV6227891.1"/>
    </source>
</evidence>
<dbReference type="InterPro" id="IPR018496">
    <property type="entry name" value="PsdUridine_synth_RsuA/RluB_CS"/>
</dbReference>
<comment type="caution">
    <text evidence="9">The sequence shown here is derived from an EMBL/GenBank/DDBJ whole genome shotgun (WGS) entry which is preliminary data.</text>
</comment>
<comment type="similarity">
    <text evidence="2 6">Belongs to the pseudouridine synthase RsuA family.</text>
</comment>
<evidence type="ECO:0000256" key="6">
    <source>
        <dbReference type="RuleBase" id="RU003887"/>
    </source>
</evidence>
<dbReference type="RefSeq" id="WP_317561996.1">
    <property type="nucleotide sequence ID" value="NZ_JAWLIP010000008.1"/>
</dbReference>
<evidence type="ECO:0000313" key="10">
    <source>
        <dbReference type="Proteomes" id="UP001185659"/>
    </source>
</evidence>
<dbReference type="InterPro" id="IPR020103">
    <property type="entry name" value="PsdUridine_synth_cat_dom_sf"/>
</dbReference>
<evidence type="ECO:0000256" key="3">
    <source>
        <dbReference type="ARBA" id="ARBA00022884"/>
    </source>
</evidence>
<dbReference type="InterPro" id="IPR036986">
    <property type="entry name" value="S4_RNA-bd_sf"/>
</dbReference>
<dbReference type="EC" id="5.4.99.-" evidence="6"/>
<feature type="compositionally biased region" description="Basic and acidic residues" evidence="7">
    <location>
        <begin position="335"/>
        <end position="361"/>
    </location>
</feature>
<dbReference type="InterPro" id="IPR000748">
    <property type="entry name" value="PsdUridine_synth_RsuA/RluB/E/F"/>
</dbReference>
<evidence type="ECO:0000256" key="4">
    <source>
        <dbReference type="ARBA" id="ARBA00023235"/>
    </source>
</evidence>
<dbReference type="Gene3D" id="3.30.70.1560">
    <property type="entry name" value="Alpha-L RNA-binding motif"/>
    <property type="match status" value="1"/>
</dbReference>
<feature type="region of interest" description="Disordered" evidence="7">
    <location>
        <begin position="293"/>
        <end position="425"/>
    </location>
</feature>
<feature type="region of interest" description="Disordered" evidence="7">
    <location>
        <begin position="1"/>
        <end position="46"/>
    </location>
</feature>
<dbReference type="InterPro" id="IPR006145">
    <property type="entry name" value="PsdUridine_synth_RsuA/RluA"/>
</dbReference>
<dbReference type="PANTHER" id="PTHR47683">
    <property type="entry name" value="PSEUDOURIDINE SYNTHASE FAMILY PROTEIN-RELATED"/>
    <property type="match status" value="1"/>
</dbReference>
<dbReference type="InterPro" id="IPR042092">
    <property type="entry name" value="PsdUridine_s_RsuA/RluB/E/F_cat"/>
</dbReference>
<dbReference type="SUPFAM" id="SSF55174">
    <property type="entry name" value="Alpha-L RNA-binding motif"/>
    <property type="match status" value="1"/>
</dbReference>
<evidence type="ECO:0000256" key="1">
    <source>
        <dbReference type="ARBA" id="ARBA00000073"/>
    </source>
</evidence>
<protein>
    <recommendedName>
        <fullName evidence="6">Pseudouridine synthase</fullName>
        <ecNumber evidence="6">5.4.99.-</ecNumber>
    </recommendedName>
</protein>
<dbReference type="SMART" id="SM00363">
    <property type="entry name" value="S4"/>
    <property type="match status" value="1"/>
</dbReference>
<evidence type="ECO:0000256" key="7">
    <source>
        <dbReference type="SAM" id="MobiDB-lite"/>
    </source>
</evidence>
<evidence type="ECO:0000256" key="5">
    <source>
        <dbReference type="PROSITE-ProRule" id="PRU00182"/>
    </source>
</evidence>
<keyword evidence="10" id="KW-1185">Reference proteome</keyword>
<feature type="domain" description="RNA-binding S4" evidence="8">
    <location>
        <begin position="47"/>
        <end position="104"/>
    </location>
</feature>
<dbReference type="PANTHER" id="PTHR47683:SF3">
    <property type="entry name" value="RIBOSOMAL LARGE SUBUNIT PSEUDOURIDINE SYNTHASE B"/>
    <property type="match status" value="1"/>
</dbReference>
<feature type="non-terminal residue" evidence="9">
    <location>
        <position position="425"/>
    </location>
</feature>
<dbReference type="SUPFAM" id="SSF55120">
    <property type="entry name" value="Pseudouridine synthase"/>
    <property type="match status" value="1"/>
</dbReference>
<feature type="compositionally biased region" description="Basic and acidic residues" evidence="7">
    <location>
        <begin position="1"/>
        <end position="11"/>
    </location>
</feature>
<dbReference type="NCBIfam" id="TIGR00093">
    <property type="entry name" value="pseudouridine synthase"/>
    <property type="match status" value="1"/>
</dbReference>
<dbReference type="InterPro" id="IPR050343">
    <property type="entry name" value="RsuA_PseudoU_synthase"/>
</dbReference>
<reference evidence="9 10" key="1">
    <citation type="submission" date="2023-10" db="EMBL/GenBank/DDBJ databases">
        <authorList>
            <person name="Venkata Ramana C."/>
            <person name="Sasikala C."/>
            <person name="Dhurka M."/>
        </authorList>
    </citation>
    <scope>NUCLEOTIDE SEQUENCE [LARGE SCALE GENOMIC DNA]</scope>
    <source>
        <strain evidence="9 10">KCTC 32151</strain>
    </source>
</reference>
<evidence type="ECO:0000259" key="8">
    <source>
        <dbReference type="SMART" id="SM00363"/>
    </source>
</evidence>
<dbReference type="InterPro" id="IPR020094">
    <property type="entry name" value="TruA/RsuA/RluB/E/F_N"/>
</dbReference>
<dbReference type="CDD" id="cd00165">
    <property type="entry name" value="S4"/>
    <property type="match status" value="1"/>
</dbReference>
<keyword evidence="4 6" id="KW-0413">Isomerase</keyword>
<accession>A0ABU4ANR6</accession>
<dbReference type="PROSITE" id="PS50889">
    <property type="entry name" value="S4"/>
    <property type="match status" value="1"/>
</dbReference>